<dbReference type="PANTHER" id="PTHR24096:SF422">
    <property type="entry name" value="BCDNA.GH02901"/>
    <property type="match status" value="1"/>
</dbReference>
<dbReference type="CDD" id="cd05911">
    <property type="entry name" value="Firefly_Luc_like"/>
    <property type="match status" value="1"/>
</dbReference>
<name>A0A1R1PM27_ZANCU</name>
<dbReference type="InterPro" id="IPR042099">
    <property type="entry name" value="ANL_N_sf"/>
</dbReference>
<evidence type="ECO:0000313" key="3">
    <source>
        <dbReference type="EMBL" id="OMH82031.1"/>
    </source>
</evidence>
<evidence type="ECO:0000313" key="4">
    <source>
        <dbReference type="Proteomes" id="UP000188320"/>
    </source>
</evidence>
<dbReference type="OrthoDB" id="10253115at2759"/>
<dbReference type="AlphaFoldDB" id="A0A1R1PM27"/>
<dbReference type="Pfam" id="PF13193">
    <property type="entry name" value="AMP-binding_C"/>
    <property type="match status" value="1"/>
</dbReference>
<dbReference type="SUPFAM" id="SSF56801">
    <property type="entry name" value="Acetyl-CoA synthetase-like"/>
    <property type="match status" value="1"/>
</dbReference>
<dbReference type="PANTHER" id="PTHR24096">
    <property type="entry name" value="LONG-CHAIN-FATTY-ACID--COA LIGASE"/>
    <property type="match status" value="1"/>
</dbReference>
<evidence type="ECO:0000259" key="1">
    <source>
        <dbReference type="Pfam" id="PF00501"/>
    </source>
</evidence>
<dbReference type="Proteomes" id="UP000188320">
    <property type="component" value="Unassembled WGS sequence"/>
</dbReference>
<proteinExistence type="predicted"/>
<comment type="caution">
    <text evidence="3">The sequence shown here is derived from an EMBL/GenBank/DDBJ whole genome shotgun (WGS) entry which is preliminary data.</text>
</comment>
<feature type="domain" description="AMP-binding enzyme C-terminal" evidence="2">
    <location>
        <begin position="471"/>
        <end position="556"/>
    </location>
</feature>
<evidence type="ECO:0000259" key="2">
    <source>
        <dbReference type="Pfam" id="PF13193"/>
    </source>
</evidence>
<dbReference type="Gene3D" id="3.30.300.30">
    <property type="match status" value="1"/>
</dbReference>
<dbReference type="InterPro" id="IPR000873">
    <property type="entry name" value="AMP-dep_synth/lig_dom"/>
</dbReference>
<dbReference type="EMBL" id="LSSK01000757">
    <property type="protein sequence ID" value="OMH82031.1"/>
    <property type="molecule type" value="Genomic_DNA"/>
</dbReference>
<keyword evidence="4" id="KW-1185">Reference proteome</keyword>
<keyword evidence="3" id="KW-0436">Ligase</keyword>
<dbReference type="InterPro" id="IPR045851">
    <property type="entry name" value="AMP-bd_C_sf"/>
</dbReference>
<protein>
    <submittedName>
        <fullName evidence="3">Putative 4-coumarate-CoA ligase 1</fullName>
    </submittedName>
</protein>
<dbReference type="Pfam" id="PF00501">
    <property type="entry name" value="AMP-binding"/>
    <property type="match status" value="1"/>
</dbReference>
<dbReference type="GO" id="GO:0016405">
    <property type="term" value="F:CoA-ligase activity"/>
    <property type="evidence" value="ECO:0007669"/>
    <property type="project" value="TreeGrafter"/>
</dbReference>
<dbReference type="InterPro" id="IPR025110">
    <property type="entry name" value="AMP-bd_C"/>
</dbReference>
<feature type="domain" description="AMP-dependent synthetase/ligase" evidence="1">
    <location>
        <begin position="36"/>
        <end position="420"/>
    </location>
</feature>
<dbReference type="Gene3D" id="3.40.50.12780">
    <property type="entry name" value="N-terminal domain of ligase-like"/>
    <property type="match status" value="1"/>
</dbReference>
<accession>A0A1R1PM27</accession>
<gene>
    <name evidence="3" type="ORF">AX774_g4510</name>
</gene>
<sequence length="578" mass="64142">MIFKSQYPDIPVVHSDLATHIFAEAKHFKAQRAVKTRFAICDAPTGKELTLETLEQYCNQFASALQNKLSLAVDDVVLVFSPNTIYYPVAVLGTTMMGGVATLANPTYNERELAHQIKDANAKAIVTQSHLLPVALDAIKHSGASIPATNIVLVDIEPTKQSQYVHIEDFLCQKPFTRFTINTESAAKEKLAVLSYSSGTTDSLYLSQKKNEYVKLGLSKGVMLTHHNLISNQLMNRIFDFDDGWLSDYNTLTTFMGVLPFYHIYGFTHTLLVGISSAVGVVVIPKFEPNLFFSAVQKYKVNIAHLVPPIIIILLNNPDVKKYDLSSLRHISTGAAPLGDKIVKRFEKMYRNITMIRAYGLTEASPTVTKSTRDCTKTGCSGKLMANVEAKVVDEDNKNLGVDEIGELCFRGPFVMKGYLNNLEATKNTVDETGFLHTGDIGYIDKDGDVYIIDRKKELIKYKGTQVPPAELEALLLLHPDVVDSAVTGIYVEEEGTELPKAFVALSPSLVHLTEEEKLKKAQEIRKWLDGQVASYKRLRGGLTILDAIPKSASGKILRRTLRDMEKSKSDFNSKAKL</sequence>
<organism evidence="3 4">
    <name type="scientific">Zancudomyces culisetae</name>
    <name type="common">Gut fungus</name>
    <name type="synonym">Smittium culisetae</name>
    <dbReference type="NCBI Taxonomy" id="1213189"/>
    <lineage>
        <taxon>Eukaryota</taxon>
        <taxon>Fungi</taxon>
        <taxon>Fungi incertae sedis</taxon>
        <taxon>Zoopagomycota</taxon>
        <taxon>Kickxellomycotina</taxon>
        <taxon>Harpellomycetes</taxon>
        <taxon>Harpellales</taxon>
        <taxon>Legeriomycetaceae</taxon>
        <taxon>Zancudomyces</taxon>
    </lineage>
</organism>
<reference evidence="4" key="1">
    <citation type="submission" date="2017-01" db="EMBL/GenBank/DDBJ databases">
        <authorList>
            <person name="Wang Y."/>
            <person name="White M."/>
            <person name="Kvist S."/>
            <person name="Moncalvo J.-M."/>
        </authorList>
    </citation>
    <scope>NUCLEOTIDE SEQUENCE [LARGE SCALE GENOMIC DNA]</scope>
    <source>
        <strain evidence="4">COL-18-3</strain>
    </source>
</reference>